<organism evidence="2 3">
    <name type="scientific">Zostera marina</name>
    <name type="common">Eelgrass</name>
    <dbReference type="NCBI Taxonomy" id="29655"/>
    <lineage>
        <taxon>Eukaryota</taxon>
        <taxon>Viridiplantae</taxon>
        <taxon>Streptophyta</taxon>
        <taxon>Embryophyta</taxon>
        <taxon>Tracheophyta</taxon>
        <taxon>Spermatophyta</taxon>
        <taxon>Magnoliopsida</taxon>
        <taxon>Liliopsida</taxon>
        <taxon>Zosteraceae</taxon>
        <taxon>Zostera</taxon>
    </lineage>
</organism>
<accession>A0A0K9PY48</accession>
<dbReference type="EMBL" id="LFYR01000468">
    <property type="protein sequence ID" value="KMZ73998.1"/>
    <property type="molecule type" value="Genomic_DNA"/>
</dbReference>
<dbReference type="STRING" id="29655.A0A0K9PY48"/>
<dbReference type="AlphaFoldDB" id="A0A0K9PY48"/>
<feature type="transmembrane region" description="Helical" evidence="1">
    <location>
        <begin position="81"/>
        <end position="100"/>
    </location>
</feature>
<dbReference type="OrthoDB" id="1045822at2759"/>
<evidence type="ECO:0000313" key="2">
    <source>
        <dbReference type="EMBL" id="KMZ73998.1"/>
    </source>
</evidence>
<dbReference type="OMA" id="QERPCAD"/>
<keyword evidence="1" id="KW-0472">Membrane</keyword>
<protein>
    <submittedName>
        <fullName evidence="2">Plant cadmium resistance 2</fullName>
    </submittedName>
</protein>
<gene>
    <name evidence="2" type="ORF">ZOSMA_137G00130</name>
</gene>
<keyword evidence="1" id="KW-0812">Transmembrane</keyword>
<reference evidence="3" key="1">
    <citation type="journal article" date="2016" name="Nature">
        <title>The genome of the seagrass Zostera marina reveals angiosperm adaptation to the sea.</title>
        <authorList>
            <person name="Olsen J.L."/>
            <person name="Rouze P."/>
            <person name="Verhelst B."/>
            <person name="Lin Y.-C."/>
            <person name="Bayer T."/>
            <person name="Collen J."/>
            <person name="Dattolo E."/>
            <person name="De Paoli E."/>
            <person name="Dittami S."/>
            <person name="Maumus F."/>
            <person name="Michel G."/>
            <person name="Kersting A."/>
            <person name="Lauritano C."/>
            <person name="Lohaus R."/>
            <person name="Toepel M."/>
            <person name="Tonon T."/>
            <person name="Vanneste K."/>
            <person name="Amirebrahimi M."/>
            <person name="Brakel J."/>
            <person name="Bostroem C."/>
            <person name="Chovatia M."/>
            <person name="Grimwood J."/>
            <person name="Jenkins J.W."/>
            <person name="Jueterbock A."/>
            <person name="Mraz A."/>
            <person name="Stam W.T."/>
            <person name="Tice H."/>
            <person name="Bornberg-Bauer E."/>
            <person name="Green P.J."/>
            <person name="Pearson G.A."/>
            <person name="Procaccini G."/>
            <person name="Duarte C.M."/>
            <person name="Schmutz J."/>
            <person name="Reusch T.B.H."/>
            <person name="Van de Peer Y."/>
        </authorList>
    </citation>
    <scope>NUCLEOTIDE SEQUENCE [LARGE SCALE GENOMIC DNA]</scope>
    <source>
        <strain evidence="3">cv. Finnish</strain>
    </source>
</reference>
<dbReference type="Proteomes" id="UP000036987">
    <property type="component" value="Unassembled WGS sequence"/>
</dbReference>
<evidence type="ECO:0000256" key="1">
    <source>
        <dbReference type="SAM" id="Phobius"/>
    </source>
</evidence>
<keyword evidence="1" id="KW-1133">Transmembrane helix</keyword>
<keyword evidence="3" id="KW-1185">Reference proteome</keyword>
<evidence type="ECO:0000313" key="3">
    <source>
        <dbReference type="Proteomes" id="UP000036987"/>
    </source>
</evidence>
<dbReference type="NCBIfam" id="TIGR01571">
    <property type="entry name" value="A_thal_Cys_rich"/>
    <property type="match status" value="1"/>
</dbReference>
<proteinExistence type="predicted"/>
<dbReference type="InterPro" id="IPR006461">
    <property type="entry name" value="PLAC_motif_containing"/>
</dbReference>
<comment type="caution">
    <text evidence="2">The sequence shown here is derived from an EMBL/GenBank/DDBJ whole genome shotgun (WGS) entry which is preliminary data.</text>
</comment>
<sequence>MAKSGAVNYYPQQPQPGYPVGEVFAPPLRPPQGQQEWSTGLCGCFDDPGNCCITCLCPCITFGQIAEIVDKGSSSCGVSGALYGLLCSFTGCQCIYSCFYRKKMREQYSLPASPCADCLVHCCCEGFALCQEYRELKNRGFDMSIGWQGNMEKMNGGVQMVPPPMQGGMHY</sequence>
<dbReference type="PANTHER" id="PTHR15907">
    <property type="entry name" value="DUF614 FAMILY PROTEIN-RELATED"/>
    <property type="match status" value="1"/>
</dbReference>
<dbReference type="Pfam" id="PF04749">
    <property type="entry name" value="PLAC8"/>
    <property type="match status" value="1"/>
</dbReference>
<name>A0A0K9PY48_ZOSMR</name>